<evidence type="ECO:0000313" key="2">
    <source>
        <dbReference type="EMBL" id="TGG39729.1"/>
    </source>
</evidence>
<organism evidence="2 3">
    <name type="scientific">Duncaniella freteri</name>
    <dbReference type="NCBI Taxonomy" id="2530391"/>
    <lineage>
        <taxon>Bacteria</taxon>
        <taxon>Pseudomonadati</taxon>
        <taxon>Bacteroidota</taxon>
        <taxon>Bacteroidia</taxon>
        <taxon>Bacteroidales</taxon>
        <taxon>Muribaculaceae</taxon>
        <taxon>Duncaniella</taxon>
    </lineage>
</organism>
<dbReference type="PANTHER" id="PTHR41373:SF1">
    <property type="entry name" value="PHOSPHATIDYLGLYCEROL LYSYLTRANSFERASE C-TERMINAL DOMAIN-CONTAINING PROTEIN"/>
    <property type="match status" value="1"/>
</dbReference>
<keyword evidence="3" id="KW-1185">Reference proteome</keyword>
<protein>
    <submittedName>
        <fullName evidence="2">DUF2156 domain-containing protein</fullName>
    </submittedName>
</protein>
<dbReference type="InterPro" id="IPR016732">
    <property type="entry name" value="UCP018688"/>
</dbReference>
<name>A0A4Z0V3F9_9BACT</name>
<dbReference type="RefSeq" id="WP_135470513.1">
    <property type="nucleotide sequence ID" value="NZ_CASCNC010000010.1"/>
</dbReference>
<evidence type="ECO:0000313" key="3">
    <source>
        <dbReference type="Proteomes" id="UP000297635"/>
    </source>
</evidence>
<dbReference type="InterPro" id="IPR016181">
    <property type="entry name" value="Acyl_CoA_acyltransferase"/>
</dbReference>
<dbReference type="AlphaFoldDB" id="A0A4Z0V3F9"/>
<comment type="caution">
    <text evidence="2">The sequence shown here is derived from an EMBL/GenBank/DDBJ whole genome shotgun (WGS) entry which is preliminary data.</text>
</comment>
<accession>A0A4Z0V3F9</accession>
<gene>
    <name evidence="2" type="ORF">EZ315_03060</name>
</gene>
<dbReference type="Proteomes" id="UP000297635">
    <property type="component" value="Unassembled WGS sequence"/>
</dbReference>
<evidence type="ECO:0000259" key="1">
    <source>
        <dbReference type="Pfam" id="PF09924"/>
    </source>
</evidence>
<proteinExistence type="predicted"/>
<feature type="domain" description="Phosphatidylglycerol lysyltransferase C-terminal" evidence="1">
    <location>
        <begin position="53"/>
        <end position="328"/>
    </location>
</feature>
<dbReference type="SUPFAM" id="SSF55729">
    <property type="entry name" value="Acyl-CoA N-acyltransferases (Nat)"/>
    <property type="match status" value="2"/>
</dbReference>
<dbReference type="PIRSF" id="PIRSF018688">
    <property type="entry name" value="UCP018688"/>
    <property type="match status" value="1"/>
</dbReference>
<sequence>MPYIPSSRQYSVVTATSRSRGGSEVHCRSDDSPLLFEPLTLEAVPHIRPFLELSKARTCDFSIGGLLMWSEYFNYTYSIYKDTLYIKGVTEDDVTRPAFSLPVGASSLSESLDVLKGYCRSHGCMPLVFSAVPEIYVEQLRSLGAADITMLDDWGDYLYEAQSLATLSGKKLGKKRNHVNRFMLDNPDYLFEPMTSAMVSEVREFYSQIHLPLSKPVLADIEREQVMCVLDNLDRYGFEGAVLSVPGQGIVAFTLGEVIGDTLYTHIEKIDHLVAGAGETVNKLFAEMMIARHPDLRYINREEDVGDPGLRRAKESYHPVAVLSKYNVEMG</sequence>
<reference evidence="2 3" key="1">
    <citation type="submission" date="2019-02" db="EMBL/GenBank/DDBJ databases">
        <title>Isolation and identification of novel species under the genus Muribaculum.</title>
        <authorList>
            <person name="Miyake S."/>
            <person name="Ding Y."/>
            <person name="Low A."/>
            <person name="Soh M."/>
            <person name="Seedorf H."/>
        </authorList>
    </citation>
    <scope>NUCLEOTIDE SEQUENCE [LARGE SCALE GENOMIC DNA]</scope>
    <source>
        <strain evidence="2 3">TLL-A3</strain>
    </source>
</reference>
<dbReference type="GeneID" id="82148756"/>
<dbReference type="InterPro" id="IPR024320">
    <property type="entry name" value="LPG_synthase_C"/>
</dbReference>
<dbReference type="PANTHER" id="PTHR41373">
    <property type="entry name" value="DUF2156 DOMAIN-CONTAINING PROTEIN"/>
    <property type="match status" value="1"/>
</dbReference>
<dbReference type="Gene3D" id="3.40.630.30">
    <property type="match status" value="1"/>
</dbReference>
<dbReference type="Pfam" id="PF09924">
    <property type="entry name" value="LPG_synthase_C"/>
    <property type="match status" value="1"/>
</dbReference>
<dbReference type="EMBL" id="SJSA01000001">
    <property type="protein sequence ID" value="TGG39729.1"/>
    <property type="molecule type" value="Genomic_DNA"/>
</dbReference>